<name>A0A6M3M2E5_9ZZZZ</name>
<gene>
    <name evidence="1" type="ORF">MM171A00126_0064</name>
    <name evidence="2" type="ORF">MM171B00120_0064</name>
</gene>
<dbReference type="InterPro" id="IPR010982">
    <property type="entry name" value="Lambda_DNA-bd_dom_sf"/>
</dbReference>
<reference evidence="1" key="1">
    <citation type="submission" date="2020-03" db="EMBL/GenBank/DDBJ databases">
        <title>The deep terrestrial virosphere.</title>
        <authorList>
            <person name="Holmfeldt K."/>
            <person name="Nilsson E."/>
            <person name="Simone D."/>
            <person name="Lopez-Fernandez M."/>
            <person name="Wu X."/>
            <person name="de Brujin I."/>
            <person name="Lundin D."/>
            <person name="Andersson A."/>
            <person name="Bertilsson S."/>
            <person name="Dopson M."/>
        </authorList>
    </citation>
    <scope>NUCLEOTIDE SEQUENCE</scope>
    <source>
        <strain evidence="1">MM171A00126</strain>
        <strain evidence="2">MM171B00120</strain>
    </source>
</reference>
<evidence type="ECO:0000313" key="2">
    <source>
        <dbReference type="EMBL" id="QJB05168.1"/>
    </source>
</evidence>
<dbReference type="AlphaFoldDB" id="A0A6M3M2E5"/>
<proteinExistence type="predicted"/>
<sequence length="68" mass="7536">MKPDATTYNPDPAYLRGLLDKAGISQRKAAAALGMSDRALRYYLVATDHETYRKAPYTVQFALEALAN</sequence>
<organism evidence="1">
    <name type="scientific">viral metagenome</name>
    <dbReference type="NCBI Taxonomy" id="1070528"/>
    <lineage>
        <taxon>unclassified sequences</taxon>
        <taxon>metagenomes</taxon>
        <taxon>organismal metagenomes</taxon>
    </lineage>
</organism>
<dbReference type="EMBL" id="MT143706">
    <property type="protein sequence ID" value="QJB01224.1"/>
    <property type="molecule type" value="Genomic_DNA"/>
</dbReference>
<evidence type="ECO:0000313" key="1">
    <source>
        <dbReference type="EMBL" id="QJB01224.1"/>
    </source>
</evidence>
<dbReference type="EMBL" id="MT143895">
    <property type="protein sequence ID" value="QJB05168.1"/>
    <property type="molecule type" value="Genomic_DNA"/>
</dbReference>
<accession>A0A6M3M2E5</accession>
<protein>
    <submittedName>
        <fullName evidence="1">Uncharacterized protein</fullName>
    </submittedName>
</protein>
<dbReference type="GO" id="GO:0003677">
    <property type="term" value="F:DNA binding"/>
    <property type="evidence" value="ECO:0007669"/>
    <property type="project" value="InterPro"/>
</dbReference>
<dbReference type="Gene3D" id="1.10.260.40">
    <property type="entry name" value="lambda repressor-like DNA-binding domains"/>
    <property type="match status" value="1"/>
</dbReference>